<evidence type="ECO:0000313" key="1">
    <source>
        <dbReference type="EMBL" id="KAG8087725.1"/>
    </source>
</evidence>
<evidence type="ECO:0000313" key="2">
    <source>
        <dbReference type="Proteomes" id="UP000729402"/>
    </source>
</evidence>
<dbReference type="Proteomes" id="UP000729402">
    <property type="component" value="Unassembled WGS sequence"/>
</dbReference>
<name>A0A8J5WDK9_ZIZPA</name>
<gene>
    <name evidence="1" type="ORF">GUJ93_ZPchr0010g10849</name>
</gene>
<comment type="caution">
    <text evidence="1">The sequence shown here is derived from an EMBL/GenBank/DDBJ whole genome shotgun (WGS) entry which is preliminary data.</text>
</comment>
<organism evidence="1 2">
    <name type="scientific">Zizania palustris</name>
    <name type="common">Northern wild rice</name>
    <dbReference type="NCBI Taxonomy" id="103762"/>
    <lineage>
        <taxon>Eukaryota</taxon>
        <taxon>Viridiplantae</taxon>
        <taxon>Streptophyta</taxon>
        <taxon>Embryophyta</taxon>
        <taxon>Tracheophyta</taxon>
        <taxon>Spermatophyta</taxon>
        <taxon>Magnoliopsida</taxon>
        <taxon>Liliopsida</taxon>
        <taxon>Poales</taxon>
        <taxon>Poaceae</taxon>
        <taxon>BOP clade</taxon>
        <taxon>Oryzoideae</taxon>
        <taxon>Oryzeae</taxon>
        <taxon>Zizaniinae</taxon>
        <taxon>Zizania</taxon>
    </lineage>
</organism>
<protein>
    <submittedName>
        <fullName evidence="1">Uncharacterized protein</fullName>
    </submittedName>
</protein>
<keyword evidence="2" id="KW-1185">Reference proteome</keyword>
<reference evidence="1" key="1">
    <citation type="journal article" date="2021" name="bioRxiv">
        <title>Whole Genome Assembly and Annotation of Northern Wild Rice, Zizania palustris L., Supports a Whole Genome Duplication in the Zizania Genus.</title>
        <authorList>
            <person name="Haas M."/>
            <person name="Kono T."/>
            <person name="Macchietto M."/>
            <person name="Millas R."/>
            <person name="McGilp L."/>
            <person name="Shao M."/>
            <person name="Duquette J."/>
            <person name="Hirsch C.N."/>
            <person name="Kimball J."/>
        </authorList>
    </citation>
    <scope>NUCLEOTIDE SEQUENCE</scope>
    <source>
        <tissue evidence="1">Fresh leaf tissue</tissue>
    </source>
</reference>
<accession>A0A8J5WDK9</accession>
<reference evidence="1" key="2">
    <citation type="submission" date="2021-02" db="EMBL/GenBank/DDBJ databases">
        <authorList>
            <person name="Kimball J.A."/>
            <person name="Haas M.W."/>
            <person name="Macchietto M."/>
            <person name="Kono T."/>
            <person name="Duquette J."/>
            <person name="Shao M."/>
        </authorList>
    </citation>
    <scope>NUCLEOTIDE SEQUENCE</scope>
    <source>
        <tissue evidence="1">Fresh leaf tissue</tissue>
    </source>
</reference>
<dbReference type="EMBL" id="JAAALK010000082">
    <property type="protein sequence ID" value="KAG8087725.1"/>
    <property type="molecule type" value="Genomic_DNA"/>
</dbReference>
<sequence>MPVSSPVLNSEFLTRGDVPYCHAKSIAVAVKDQLAELSLSDWSWTFANSSSCIYGSSHAPIYHPLQI</sequence>
<proteinExistence type="predicted"/>
<dbReference type="AlphaFoldDB" id="A0A8J5WDK9"/>